<dbReference type="EMBL" id="LR787365">
    <property type="protein sequence ID" value="CAB3263227.1"/>
    <property type="molecule type" value="mRNA"/>
</dbReference>
<dbReference type="PANTHER" id="PTHR23080">
    <property type="entry name" value="THAP DOMAIN PROTEIN"/>
    <property type="match status" value="1"/>
</dbReference>
<protein>
    <submittedName>
        <fullName evidence="1">Uncharacterized protein LOC104266565</fullName>
    </submittedName>
</protein>
<name>A0A6F9DIE4_9ASCI</name>
<proteinExistence type="evidence at transcript level"/>
<sequence length="286" mass="32486">MCSNLELSAEVVSMLQKQNDFLFEQIQKLRKESVKLHQLIQVHQWGHKLFAKDNETLEYLTGCPSYAVFASMTQSLTADCATHRRLSPANQLFLTLMKVKLYLPHAYLKALFRGINVEETLNIWLPLLEETLSQLLVWPSPRIRTDFIVSFFNLQFTLQVAVVFTTKGSICYVTEALPAGRLSLFEDQEFLGQINHGDRVLVVQTGFIHKATKQMNVIKFHLTGKKSKDVAAFNLAEKAITNTLTRLGTFAIFSQGVDEFRHMNALVKISAALVNLYQQNEDSDSL</sequence>
<accession>A0A6F9DIE4</accession>
<reference evidence="1" key="1">
    <citation type="submission" date="2020-04" db="EMBL/GenBank/DDBJ databases">
        <authorList>
            <person name="Neveu A P."/>
        </authorList>
    </citation>
    <scope>NUCLEOTIDE SEQUENCE</scope>
    <source>
        <tissue evidence="1">Whole embryo</tissue>
    </source>
</reference>
<dbReference type="AlphaFoldDB" id="A0A6F9DIE4"/>
<gene>
    <name evidence="1" type="primary">LOC104266565</name>
</gene>
<evidence type="ECO:0000313" key="1">
    <source>
        <dbReference type="EMBL" id="CAB3263227.1"/>
    </source>
</evidence>
<organism evidence="1">
    <name type="scientific">Phallusia mammillata</name>
    <dbReference type="NCBI Taxonomy" id="59560"/>
    <lineage>
        <taxon>Eukaryota</taxon>
        <taxon>Metazoa</taxon>
        <taxon>Chordata</taxon>
        <taxon>Tunicata</taxon>
        <taxon>Ascidiacea</taxon>
        <taxon>Phlebobranchia</taxon>
        <taxon>Ascidiidae</taxon>
        <taxon>Phallusia</taxon>
    </lineage>
</organism>